<dbReference type="InterPro" id="IPR013216">
    <property type="entry name" value="Methyltransf_11"/>
</dbReference>
<keyword evidence="2" id="KW-0489">Methyltransferase</keyword>
<organism evidence="2 3">
    <name type="scientific">Pelomicrobium methylotrophicum</name>
    <dbReference type="NCBI Taxonomy" id="2602750"/>
    <lineage>
        <taxon>Bacteria</taxon>
        <taxon>Pseudomonadati</taxon>
        <taxon>Pseudomonadota</taxon>
        <taxon>Hydrogenophilia</taxon>
        <taxon>Hydrogenophilia incertae sedis</taxon>
        <taxon>Pelomicrobium</taxon>
    </lineage>
</organism>
<dbReference type="FunCoup" id="A0A5C7EQX2">
    <property type="interactions" value="79"/>
</dbReference>
<dbReference type="GO" id="GO:0008757">
    <property type="term" value="F:S-adenosylmethionine-dependent methyltransferase activity"/>
    <property type="evidence" value="ECO:0007669"/>
    <property type="project" value="InterPro"/>
</dbReference>
<dbReference type="PANTHER" id="PTHR43591:SF24">
    <property type="entry name" value="2-METHOXY-6-POLYPRENYL-1,4-BENZOQUINOL METHYLASE, MITOCHONDRIAL"/>
    <property type="match status" value="1"/>
</dbReference>
<dbReference type="OrthoDB" id="9795634at2"/>
<dbReference type="GO" id="GO:0032259">
    <property type="term" value="P:methylation"/>
    <property type="evidence" value="ECO:0007669"/>
    <property type="project" value="UniProtKB-KW"/>
</dbReference>
<evidence type="ECO:0000313" key="3">
    <source>
        <dbReference type="Proteomes" id="UP000321201"/>
    </source>
</evidence>
<dbReference type="SUPFAM" id="SSF53335">
    <property type="entry name" value="S-adenosyl-L-methionine-dependent methyltransferases"/>
    <property type="match status" value="1"/>
</dbReference>
<dbReference type="PANTHER" id="PTHR43591">
    <property type="entry name" value="METHYLTRANSFERASE"/>
    <property type="match status" value="1"/>
</dbReference>
<comment type="caution">
    <text evidence="2">The sequence shown here is derived from an EMBL/GenBank/DDBJ whole genome shotgun (WGS) entry which is preliminary data.</text>
</comment>
<proteinExistence type="predicted"/>
<keyword evidence="2" id="KW-0808">Transferase</keyword>
<evidence type="ECO:0000313" key="2">
    <source>
        <dbReference type="EMBL" id="TXF09886.1"/>
    </source>
</evidence>
<dbReference type="AlphaFoldDB" id="A0A5C7EQX2"/>
<keyword evidence="3" id="KW-1185">Reference proteome</keyword>
<sequence>MGSSAIQGELWGARAADWAELQEGMSRPLWEAMLTAAEVTEGTRLLDAGCGAGGASLLAAARGARVAGLDASPALIAIARRRLPGGDFQVGDLEALPYGEGCFDVSFAANSLMFAASPAAALGELARVTAPGGRVVIGVWGPPERCDMRHLFEAVLATRPAPPPGGGPFALSGPGVLEQLIEQVGREIIGTGEADCPFEYADFEHLWRAQCSAGPFQAAIRSVGEERLKSAVACAVAPFFRDGGAIRLDNRFRYAVAARPGPAP</sequence>
<feature type="domain" description="Methyltransferase type 11" evidence="1">
    <location>
        <begin position="46"/>
        <end position="137"/>
    </location>
</feature>
<gene>
    <name evidence="2" type="ORF">FR698_16420</name>
</gene>
<dbReference type="EMBL" id="VPFL01000045">
    <property type="protein sequence ID" value="TXF09886.1"/>
    <property type="molecule type" value="Genomic_DNA"/>
</dbReference>
<dbReference type="InParanoid" id="A0A5C7EQX2"/>
<accession>A0A5C7EQX2</accession>
<dbReference type="InterPro" id="IPR029063">
    <property type="entry name" value="SAM-dependent_MTases_sf"/>
</dbReference>
<name>A0A5C7EQX2_9PROT</name>
<evidence type="ECO:0000259" key="1">
    <source>
        <dbReference type="Pfam" id="PF08241"/>
    </source>
</evidence>
<dbReference type="Pfam" id="PF08241">
    <property type="entry name" value="Methyltransf_11"/>
    <property type="match status" value="1"/>
</dbReference>
<dbReference type="CDD" id="cd02440">
    <property type="entry name" value="AdoMet_MTases"/>
    <property type="match status" value="1"/>
</dbReference>
<dbReference type="Proteomes" id="UP000321201">
    <property type="component" value="Unassembled WGS sequence"/>
</dbReference>
<reference evidence="2 3" key="1">
    <citation type="submission" date="2019-08" db="EMBL/GenBank/DDBJ databases">
        <title>Pelomicrobium methylotrophicum gen. nov., sp. nov. a moderately thermophilic, facultatively anaerobic, lithoautotrophic and methylotrophic bacterium isolated from a terrestrial mud volcano.</title>
        <authorList>
            <person name="Slobodkina G.B."/>
            <person name="Merkel A.Y."/>
            <person name="Slobodkin A.I."/>
        </authorList>
    </citation>
    <scope>NUCLEOTIDE SEQUENCE [LARGE SCALE GENOMIC DNA]</scope>
    <source>
        <strain evidence="2 3">SM250</strain>
    </source>
</reference>
<protein>
    <submittedName>
        <fullName evidence="2">Class I SAM-dependent methyltransferase</fullName>
    </submittedName>
</protein>
<dbReference type="Gene3D" id="3.40.50.150">
    <property type="entry name" value="Vaccinia Virus protein VP39"/>
    <property type="match status" value="1"/>
</dbReference>